<gene>
    <name evidence="2" type="ORF">EUZ87_02525</name>
</gene>
<name>A0A4Q9Y3Z0_9LACO</name>
<sequence>MSTDLGVKVRGKLFEKDMTQIQLAKLVGISDVYLSDILHGRKTGPKPQEHIKKIKKILGI</sequence>
<dbReference type="GO" id="GO:0003677">
    <property type="term" value="F:DNA binding"/>
    <property type="evidence" value="ECO:0007669"/>
    <property type="project" value="InterPro"/>
</dbReference>
<dbReference type="InterPro" id="IPR001387">
    <property type="entry name" value="Cro/C1-type_HTH"/>
</dbReference>
<comment type="caution">
    <text evidence="2">The sequence shown here is derived from an EMBL/GenBank/DDBJ whole genome shotgun (WGS) entry which is preliminary data.</text>
</comment>
<evidence type="ECO:0000313" key="3">
    <source>
        <dbReference type="Proteomes" id="UP000292648"/>
    </source>
</evidence>
<evidence type="ECO:0000259" key="1">
    <source>
        <dbReference type="PROSITE" id="PS50943"/>
    </source>
</evidence>
<dbReference type="SUPFAM" id="SSF47413">
    <property type="entry name" value="lambda repressor-like DNA-binding domains"/>
    <property type="match status" value="1"/>
</dbReference>
<accession>A0A4Q9Y3Z0</accession>
<dbReference type="CDD" id="cd00093">
    <property type="entry name" value="HTH_XRE"/>
    <property type="match status" value="1"/>
</dbReference>
<dbReference type="Gene3D" id="1.10.260.40">
    <property type="entry name" value="lambda repressor-like DNA-binding domains"/>
    <property type="match status" value="1"/>
</dbReference>
<dbReference type="AlphaFoldDB" id="A0A4Q9Y3Z0"/>
<dbReference type="InterPro" id="IPR010982">
    <property type="entry name" value="Lambda_DNA-bd_dom_sf"/>
</dbReference>
<dbReference type="Pfam" id="PF01381">
    <property type="entry name" value="HTH_3"/>
    <property type="match status" value="1"/>
</dbReference>
<protein>
    <submittedName>
        <fullName evidence="2">XRE family transcriptional regulator</fullName>
    </submittedName>
</protein>
<feature type="domain" description="HTH cro/C1-type" evidence="1">
    <location>
        <begin position="15"/>
        <end position="60"/>
    </location>
</feature>
<organism evidence="2 3">
    <name type="scientific">Lactiplantibacillus paraplantarum</name>
    <dbReference type="NCBI Taxonomy" id="60520"/>
    <lineage>
        <taxon>Bacteria</taxon>
        <taxon>Bacillati</taxon>
        <taxon>Bacillota</taxon>
        <taxon>Bacilli</taxon>
        <taxon>Lactobacillales</taxon>
        <taxon>Lactobacillaceae</taxon>
        <taxon>Lactiplantibacillus</taxon>
    </lineage>
</organism>
<reference evidence="2 3" key="1">
    <citation type="submission" date="2019-01" db="EMBL/GenBank/DDBJ databases">
        <title>Draft genome sequence of Lactobacillus paraplantarum OSY-TC318, a Producer of the novel lantibiotic Paraplantaracin TC318.</title>
        <authorList>
            <person name="Hussein W.E."/>
            <person name="Huang E."/>
            <person name="Yousef A.E."/>
        </authorList>
    </citation>
    <scope>NUCLEOTIDE SEQUENCE [LARGE SCALE GENOMIC DNA]</scope>
    <source>
        <strain evidence="2 3">OSY-TC318</strain>
    </source>
</reference>
<dbReference type="EMBL" id="SEHH01000018">
    <property type="protein sequence ID" value="TBX50964.1"/>
    <property type="molecule type" value="Genomic_DNA"/>
</dbReference>
<dbReference type="Proteomes" id="UP000292648">
    <property type="component" value="Unassembled WGS sequence"/>
</dbReference>
<proteinExistence type="predicted"/>
<dbReference type="PROSITE" id="PS50943">
    <property type="entry name" value="HTH_CROC1"/>
    <property type="match status" value="1"/>
</dbReference>
<evidence type="ECO:0000313" key="2">
    <source>
        <dbReference type="EMBL" id="TBX50964.1"/>
    </source>
</evidence>